<gene>
    <name evidence="2" type="ORF">GCM10023175_52600</name>
</gene>
<dbReference type="Gene3D" id="3.10.180.10">
    <property type="entry name" value="2,3-Dihydroxybiphenyl 1,2-Dioxygenase, domain 1"/>
    <property type="match status" value="1"/>
</dbReference>
<dbReference type="Proteomes" id="UP001501598">
    <property type="component" value="Unassembled WGS sequence"/>
</dbReference>
<dbReference type="EMBL" id="BAABGT010000083">
    <property type="protein sequence ID" value="GAA4554517.1"/>
    <property type="molecule type" value="Genomic_DNA"/>
</dbReference>
<dbReference type="RefSeq" id="WP_345424118.1">
    <property type="nucleotide sequence ID" value="NZ_BAABGT010000083.1"/>
</dbReference>
<feature type="domain" description="VOC" evidence="1">
    <location>
        <begin position="1"/>
        <end position="67"/>
    </location>
</feature>
<sequence>MIELQQPINPLVVTTPEENLRYCHTGVHELGFQVDDIDSWFERIKKAGYRHSRTPGWSVPALWPERC</sequence>
<dbReference type="SUPFAM" id="SSF54593">
    <property type="entry name" value="Glyoxalase/Bleomycin resistance protein/Dihydroxybiphenyl dioxygenase"/>
    <property type="match status" value="1"/>
</dbReference>
<protein>
    <recommendedName>
        <fullName evidence="1">VOC domain-containing protein</fullName>
    </recommendedName>
</protein>
<organism evidence="2 3">
    <name type="scientific">Pseudonocardia xishanensis</name>
    <dbReference type="NCBI Taxonomy" id="630995"/>
    <lineage>
        <taxon>Bacteria</taxon>
        <taxon>Bacillati</taxon>
        <taxon>Actinomycetota</taxon>
        <taxon>Actinomycetes</taxon>
        <taxon>Pseudonocardiales</taxon>
        <taxon>Pseudonocardiaceae</taxon>
        <taxon>Pseudonocardia</taxon>
    </lineage>
</organism>
<keyword evidence="3" id="KW-1185">Reference proteome</keyword>
<evidence type="ECO:0000313" key="2">
    <source>
        <dbReference type="EMBL" id="GAA4554517.1"/>
    </source>
</evidence>
<dbReference type="PROSITE" id="PS51819">
    <property type="entry name" value="VOC"/>
    <property type="match status" value="1"/>
</dbReference>
<proteinExistence type="predicted"/>
<dbReference type="InterPro" id="IPR029068">
    <property type="entry name" value="Glyas_Bleomycin-R_OHBP_Dase"/>
</dbReference>
<dbReference type="InterPro" id="IPR037523">
    <property type="entry name" value="VOC_core"/>
</dbReference>
<evidence type="ECO:0000259" key="1">
    <source>
        <dbReference type="PROSITE" id="PS51819"/>
    </source>
</evidence>
<name>A0ABP8RYZ0_9PSEU</name>
<accession>A0ABP8RYZ0</accession>
<evidence type="ECO:0000313" key="3">
    <source>
        <dbReference type="Proteomes" id="UP001501598"/>
    </source>
</evidence>
<reference evidence="3" key="1">
    <citation type="journal article" date="2019" name="Int. J. Syst. Evol. Microbiol.">
        <title>The Global Catalogue of Microorganisms (GCM) 10K type strain sequencing project: providing services to taxonomists for standard genome sequencing and annotation.</title>
        <authorList>
            <consortium name="The Broad Institute Genomics Platform"/>
            <consortium name="The Broad Institute Genome Sequencing Center for Infectious Disease"/>
            <person name="Wu L."/>
            <person name="Ma J."/>
        </authorList>
    </citation>
    <scope>NUCLEOTIDE SEQUENCE [LARGE SCALE GENOMIC DNA]</scope>
    <source>
        <strain evidence="3">JCM 17906</strain>
    </source>
</reference>
<comment type="caution">
    <text evidence="2">The sequence shown here is derived from an EMBL/GenBank/DDBJ whole genome shotgun (WGS) entry which is preliminary data.</text>
</comment>